<dbReference type="Gene3D" id="3.30.565.10">
    <property type="entry name" value="Histidine kinase-like ATPase, C-terminal domain"/>
    <property type="match status" value="1"/>
</dbReference>
<dbReference type="PRINTS" id="PR00344">
    <property type="entry name" value="BCTRLSENSOR"/>
</dbReference>
<dbReference type="InterPro" id="IPR035965">
    <property type="entry name" value="PAS-like_dom_sf"/>
</dbReference>
<dbReference type="Gene3D" id="1.10.287.130">
    <property type="match status" value="1"/>
</dbReference>
<keyword evidence="12" id="KW-1185">Reference proteome</keyword>
<reference evidence="11 12" key="1">
    <citation type="submission" date="2019-10" db="EMBL/GenBank/DDBJ databases">
        <title>A soil myxobacterium in the family Polyangiaceae.</title>
        <authorList>
            <person name="Li Y."/>
            <person name="Wang J."/>
        </authorList>
    </citation>
    <scope>NUCLEOTIDE SEQUENCE [LARGE SCALE GENOMIC DNA]</scope>
    <source>
        <strain evidence="11 12">DSM 14734</strain>
    </source>
</reference>
<dbReference type="SMART" id="SM00388">
    <property type="entry name" value="HisKA"/>
    <property type="match status" value="1"/>
</dbReference>
<dbReference type="EMBL" id="WJIE01000007">
    <property type="protein sequence ID" value="MRG95329.1"/>
    <property type="molecule type" value="Genomic_DNA"/>
</dbReference>
<dbReference type="PROSITE" id="PS50109">
    <property type="entry name" value="HIS_KIN"/>
    <property type="match status" value="1"/>
</dbReference>
<dbReference type="AlphaFoldDB" id="A0A6N7PTT6"/>
<evidence type="ECO:0000313" key="12">
    <source>
        <dbReference type="Proteomes" id="UP000440224"/>
    </source>
</evidence>
<dbReference type="Gene3D" id="3.30.450.20">
    <property type="entry name" value="PAS domain"/>
    <property type="match status" value="1"/>
</dbReference>
<keyword evidence="4" id="KW-0808">Transferase</keyword>
<accession>A0A6N7PTT6</accession>
<keyword evidence="5" id="KW-0547">Nucleotide-binding</keyword>
<dbReference type="PROSITE" id="PS50112">
    <property type="entry name" value="PAS"/>
    <property type="match status" value="1"/>
</dbReference>
<dbReference type="InterPro" id="IPR044398">
    <property type="entry name" value="Globin-sensor_dom"/>
</dbReference>
<comment type="catalytic activity">
    <reaction evidence="1">
        <text>ATP + protein L-histidine = ADP + protein N-phospho-L-histidine.</text>
        <dbReference type="EC" id="2.7.13.3"/>
    </reaction>
</comment>
<dbReference type="SMART" id="SM00387">
    <property type="entry name" value="HATPase_c"/>
    <property type="match status" value="1"/>
</dbReference>
<dbReference type="InterPro" id="IPR012292">
    <property type="entry name" value="Globin/Proto"/>
</dbReference>
<keyword evidence="6" id="KW-0418">Kinase</keyword>
<dbReference type="SUPFAM" id="SSF55874">
    <property type="entry name" value="ATPase domain of HSP90 chaperone/DNA topoisomerase II/histidine kinase"/>
    <property type="match status" value="1"/>
</dbReference>
<dbReference type="Pfam" id="PF00989">
    <property type="entry name" value="PAS"/>
    <property type="match status" value="1"/>
</dbReference>
<dbReference type="InterPro" id="IPR003661">
    <property type="entry name" value="HisK_dim/P_dom"/>
</dbReference>
<dbReference type="InterPro" id="IPR009050">
    <property type="entry name" value="Globin-like_sf"/>
</dbReference>
<proteinExistence type="predicted"/>
<dbReference type="Pfam" id="PF02518">
    <property type="entry name" value="HATPase_c"/>
    <property type="match status" value="1"/>
</dbReference>
<dbReference type="InterPro" id="IPR005467">
    <property type="entry name" value="His_kinase_dom"/>
</dbReference>
<dbReference type="Pfam" id="PF00512">
    <property type="entry name" value="HisKA"/>
    <property type="match status" value="1"/>
</dbReference>
<dbReference type="SUPFAM" id="SSF47384">
    <property type="entry name" value="Homodimeric domain of signal transducing histidine kinase"/>
    <property type="match status" value="1"/>
</dbReference>
<name>A0A6N7PTT6_9BACT</name>
<evidence type="ECO:0000256" key="7">
    <source>
        <dbReference type="ARBA" id="ARBA00022840"/>
    </source>
</evidence>
<gene>
    <name evidence="11" type="ORF">GF068_25925</name>
</gene>
<organism evidence="11 12">
    <name type="scientific">Polyangium spumosum</name>
    <dbReference type="NCBI Taxonomy" id="889282"/>
    <lineage>
        <taxon>Bacteria</taxon>
        <taxon>Pseudomonadati</taxon>
        <taxon>Myxococcota</taxon>
        <taxon>Polyangia</taxon>
        <taxon>Polyangiales</taxon>
        <taxon>Polyangiaceae</taxon>
        <taxon>Polyangium</taxon>
    </lineage>
</organism>
<evidence type="ECO:0000256" key="2">
    <source>
        <dbReference type="ARBA" id="ARBA00012438"/>
    </source>
</evidence>
<dbReference type="SUPFAM" id="SSF46458">
    <property type="entry name" value="Globin-like"/>
    <property type="match status" value="1"/>
</dbReference>
<sequence length="557" mass="61599">MDASSGDDNNETLVQELLRYVRFGEEDARLLRALRPLAAPHFERIATAFYDRIREHADAHDVFTGEPQIKRLQGTMVQWMDRLCAGPHDEAYFQKTRVIGRIHVQIGLPQRYMFAAMALIRVALLRVVDDTMGDLARPCREALDRALDIELAVMLESYRDHFVARTQARERLARAEVDLALRRTEHRYVSAVELARVLVVGLDREGRIRLFNREAERVTGLGREEVIGALFHEALLPEGPREEQAGLLQALLRGRDDHEGHEALADVETAVRTRAGKIRDVRFQLAYAPGDDDDIVLFAFGRDTTDENALAARLRQNEKLAAVGTLAAGLAHEIRNPLNGAQLHVTFLERGLRKGGADAEQLEAVHIVGEEIKRLGKLVSEFLDFARPKPLDLRPTSLLAVCERAAKLVEARARDTGATLHLELPATELVLDLDMPKIQQVLLNLLHNAVEALEPTGGGTVTLRARRRPRDVVLEVEDDGPGLTSPDAPIFDPFFSTKPEGTGLGLAIVHRIVTDHGGTIDVDSHPGRTVFRVALPVRLGAAEPEGSAGNILPRGSA</sequence>
<keyword evidence="7" id="KW-0067">ATP-binding</keyword>
<evidence type="ECO:0000256" key="6">
    <source>
        <dbReference type="ARBA" id="ARBA00022777"/>
    </source>
</evidence>
<dbReference type="Proteomes" id="UP000440224">
    <property type="component" value="Unassembled WGS sequence"/>
</dbReference>
<protein>
    <recommendedName>
        <fullName evidence="2">histidine kinase</fullName>
        <ecNumber evidence="2">2.7.13.3</ecNumber>
    </recommendedName>
</protein>
<dbReference type="CDD" id="cd00130">
    <property type="entry name" value="PAS"/>
    <property type="match status" value="1"/>
</dbReference>
<dbReference type="Pfam" id="PF11563">
    <property type="entry name" value="Protoglobin"/>
    <property type="match status" value="1"/>
</dbReference>
<dbReference type="CDD" id="cd00082">
    <property type="entry name" value="HisKA"/>
    <property type="match status" value="1"/>
</dbReference>
<keyword evidence="8" id="KW-0902">Two-component regulatory system</keyword>
<comment type="caution">
    <text evidence="11">The sequence shown here is derived from an EMBL/GenBank/DDBJ whole genome shotgun (WGS) entry which is preliminary data.</text>
</comment>
<feature type="domain" description="PAS" evidence="10">
    <location>
        <begin position="184"/>
        <end position="255"/>
    </location>
</feature>
<evidence type="ECO:0000256" key="1">
    <source>
        <dbReference type="ARBA" id="ARBA00000085"/>
    </source>
</evidence>
<dbReference type="InterPro" id="IPR000014">
    <property type="entry name" value="PAS"/>
</dbReference>
<dbReference type="EC" id="2.7.13.3" evidence="2"/>
<feature type="domain" description="Histidine kinase" evidence="9">
    <location>
        <begin position="329"/>
        <end position="539"/>
    </location>
</feature>
<dbReference type="CDD" id="cd01068">
    <property type="entry name" value="globin_sensor"/>
    <property type="match status" value="1"/>
</dbReference>
<dbReference type="GO" id="GO:0006355">
    <property type="term" value="P:regulation of DNA-templated transcription"/>
    <property type="evidence" value="ECO:0007669"/>
    <property type="project" value="InterPro"/>
</dbReference>
<evidence type="ECO:0000256" key="5">
    <source>
        <dbReference type="ARBA" id="ARBA00022741"/>
    </source>
</evidence>
<keyword evidence="3" id="KW-0597">Phosphoprotein</keyword>
<dbReference type="InterPro" id="IPR003594">
    <property type="entry name" value="HATPase_dom"/>
</dbReference>
<evidence type="ECO:0000256" key="8">
    <source>
        <dbReference type="ARBA" id="ARBA00023012"/>
    </source>
</evidence>
<evidence type="ECO:0000256" key="3">
    <source>
        <dbReference type="ARBA" id="ARBA00022553"/>
    </source>
</evidence>
<dbReference type="GO" id="GO:0000155">
    <property type="term" value="F:phosphorelay sensor kinase activity"/>
    <property type="evidence" value="ECO:0007669"/>
    <property type="project" value="InterPro"/>
</dbReference>
<evidence type="ECO:0000313" key="11">
    <source>
        <dbReference type="EMBL" id="MRG95329.1"/>
    </source>
</evidence>
<dbReference type="SMART" id="SM00091">
    <property type="entry name" value="PAS"/>
    <property type="match status" value="1"/>
</dbReference>
<dbReference type="InterPro" id="IPR039379">
    <property type="entry name" value="Protoglobin_sensor_dom"/>
</dbReference>
<dbReference type="SUPFAM" id="SSF55785">
    <property type="entry name" value="PYP-like sensor domain (PAS domain)"/>
    <property type="match status" value="1"/>
</dbReference>
<dbReference type="GO" id="GO:0020037">
    <property type="term" value="F:heme binding"/>
    <property type="evidence" value="ECO:0007669"/>
    <property type="project" value="InterPro"/>
</dbReference>
<dbReference type="InterPro" id="IPR036097">
    <property type="entry name" value="HisK_dim/P_sf"/>
</dbReference>
<dbReference type="GO" id="GO:0019825">
    <property type="term" value="F:oxygen binding"/>
    <property type="evidence" value="ECO:0007669"/>
    <property type="project" value="InterPro"/>
</dbReference>
<evidence type="ECO:0000259" key="10">
    <source>
        <dbReference type="PROSITE" id="PS50112"/>
    </source>
</evidence>
<dbReference type="InterPro" id="IPR013767">
    <property type="entry name" value="PAS_fold"/>
</dbReference>
<dbReference type="PANTHER" id="PTHR43065:SF10">
    <property type="entry name" value="PEROXIDE STRESS-ACTIVATED HISTIDINE KINASE MAK3"/>
    <property type="match status" value="1"/>
</dbReference>
<dbReference type="Gene3D" id="1.10.490.10">
    <property type="entry name" value="Globins"/>
    <property type="match status" value="1"/>
</dbReference>
<dbReference type="OrthoDB" id="5526724at2"/>
<dbReference type="InterPro" id="IPR036890">
    <property type="entry name" value="HATPase_C_sf"/>
</dbReference>
<dbReference type="InterPro" id="IPR004358">
    <property type="entry name" value="Sig_transdc_His_kin-like_C"/>
</dbReference>
<dbReference type="RefSeq" id="WP_153822127.1">
    <property type="nucleotide sequence ID" value="NZ_WJIE01000007.1"/>
</dbReference>
<dbReference type="PANTHER" id="PTHR43065">
    <property type="entry name" value="SENSOR HISTIDINE KINASE"/>
    <property type="match status" value="1"/>
</dbReference>
<dbReference type="NCBIfam" id="TIGR00229">
    <property type="entry name" value="sensory_box"/>
    <property type="match status" value="1"/>
</dbReference>
<dbReference type="GO" id="GO:0005524">
    <property type="term" value="F:ATP binding"/>
    <property type="evidence" value="ECO:0007669"/>
    <property type="project" value="UniProtKB-KW"/>
</dbReference>
<evidence type="ECO:0000256" key="4">
    <source>
        <dbReference type="ARBA" id="ARBA00022679"/>
    </source>
</evidence>
<evidence type="ECO:0000259" key="9">
    <source>
        <dbReference type="PROSITE" id="PS50109"/>
    </source>
</evidence>